<dbReference type="InterPro" id="IPR036388">
    <property type="entry name" value="WH-like_DNA-bd_sf"/>
</dbReference>
<dbReference type="STRING" id="1226327.SAMN05421732_101129"/>
<proteinExistence type="predicted"/>
<dbReference type="Gene3D" id="1.10.10.10">
    <property type="entry name" value="Winged helix-like DNA-binding domain superfamily/Winged helix DNA-binding domain"/>
    <property type="match status" value="1"/>
</dbReference>
<dbReference type="Proteomes" id="UP000243468">
    <property type="component" value="Unassembled WGS sequence"/>
</dbReference>
<dbReference type="EMBL" id="FMYO01000001">
    <property type="protein sequence ID" value="SDB83343.1"/>
    <property type="molecule type" value="Genomic_DNA"/>
</dbReference>
<accession>A0A1G6GND2</accession>
<dbReference type="RefSeq" id="WP_092818215.1">
    <property type="nucleotide sequence ID" value="NZ_BAABKJ010000007.1"/>
</dbReference>
<sequence>MSLDASKWAWSVEVPTKKGGALKPLKKLVLLSLADRAGEDHCAYPSMSRLVDDTEMDRKTVLKIIDELIEDGLIADTGERKGKTKQVKVYQLVGVNGRETVPTMEPLKDQKADLKSTNNGTVPTTEQFQQFHERVPTIPLKGPNVGTRNLSKNLPEESKNKKDWFCFKKLCEEIYLADDSIDFESIMNSKWAEREKRAFENYNAEKPMSDDLMIYHFADWLINAYRTKYSNTQNPTSGKPAGTGGKSQQLSEKQIQTFAQKLSQHPEFSSKFSEPGESYEKLAARIAVKLEDPAQAKKWEPYLKQVGFNGSLPGAAA</sequence>
<dbReference type="AlphaFoldDB" id="A0A1G6GND2"/>
<feature type="region of interest" description="Disordered" evidence="1">
    <location>
        <begin position="231"/>
        <end position="252"/>
    </location>
</feature>
<keyword evidence="3" id="KW-1185">Reference proteome</keyword>
<evidence type="ECO:0000313" key="2">
    <source>
        <dbReference type="EMBL" id="SDB83343.1"/>
    </source>
</evidence>
<name>A0A1G6GND2_9GAMM</name>
<dbReference type="OrthoDB" id="7510727at2"/>
<evidence type="ECO:0000256" key="1">
    <source>
        <dbReference type="SAM" id="MobiDB-lite"/>
    </source>
</evidence>
<organism evidence="2 3">
    <name type="scientific">Acinetobacter kookii</name>
    <dbReference type="NCBI Taxonomy" id="1226327"/>
    <lineage>
        <taxon>Bacteria</taxon>
        <taxon>Pseudomonadati</taxon>
        <taxon>Pseudomonadota</taxon>
        <taxon>Gammaproteobacteria</taxon>
        <taxon>Moraxellales</taxon>
        <taxon>Moraxellaceae</taxon>
        <taxon>Acinetobacter</taxon>
    </lineage>
</organism>
<protein>
    <submittedName>
        <fullName evidence="2">Helix-turn-helix domain-containing protein</fullName>
    </submittedName>
</protein>
<gene>
    <name evidence="2" type="ORF">SAMN05421732_101129</name>
</gene>
<reference evidence="3" key="1">
    <citation type="submission" date="2016-09" db="EMBL/GenBank/DDBJ databases">
        <authorList>
            <person name="Varghese N."/>
            <person name="Submissions S."/>
        </authorList>
    </citation>
    <scope>NUCLEOTIDE SEQUENCE [LARGE SCALE GENOMIC DNA]</scope>
    <source>
        <strain evidence="3">ANC 4667</strain>
    </source>
</reference>
<dbReference type="Pfam" id="PF13730">
    <property type="entry name" value="HTH_36"/>
    <property type="match status" value="1"/>
</dbReference>
<evidence type="ECO:0000313" key="3">
    <source>
        <dbReference type="Proteomes" id="UP000243468"/>
    </source>
</evidence>